<organism evidence="2">
    <name type="scientific">Clostridioides difficile</name>
    <name type="common">Peptoclostridium difficile</name>
    <dbReference type="NCBI Taxonomy" id="1496"/>
    <lineage>
        <taxon>Bacteria</taxon>
        <taxon>Bacillati</taxon>
        <taxon>Bacillota</taxon>
        <taxon>Clostridia</taxon>
        <taxon>Peptostreptococcales</taxon>
        <taxon>Peptostreptococcaceae</taxon>
        <taxon>Clostridioides</taxon>
    </lineage>
</organism>
<sequence length="47" mass="5474">MNILQEYTLDFVRRNKRSSIAIMLAILLTTTMMSSLCGLLYTMWTDL</sequence>
<evidence type="ECO:0000256" key="1">
    <source>
        <dbReference type="SAM" id="Phobius"/>
    </source>
</evidence>
<dbReference type="AlphaFoldDB" id="A0A381I5Q7"/>
<dbReference type="EMBL" id="UFWD01000001">
    <property type="protein sequence ID" value="SUY21100.1"/>
    <property type="molecule type" value="Genomic_DNA"/>
</dbReference>
<accession>A0A381I5Q7</accession>
<keyword evidence="1" id="KW-0472">Membrane</keyword>
<feature type="transmembrane region" description="Helical" evidence="1">
    <location>
        <begin position="20"/>
        <end position="44"/>
    </location>
</feature>
<gene>
    <name evidence="2" type="ORF">NCTC13307_00504</name>
</gene>
<evidence type="ECO:0000313" key="2">
    <source>
        <dbReference type="EMBL" id="SUY21100.1"/>
    </source>
</evidence>
<name>A0A381I5Q7_CLODI</name>
<protein>
    <submittedName>
        <fullName evidence="2">ABC transporter permease</fullName>
    </submittedName>
</protein>
<keyword evidence="1" id="KW-1133">Transmembrane helix</keyword>
<keyword evidence="1" id="KW-0812">Transmembrane</keyword>
<reference evidence="2" key="1">
    <citation type="submission" date="2018-06" db="EMBL/GenBank/DDBJ databases">
        <authorList>
            <consortium name="Pathogen Informatics"/>
            <person name="Doyle S."/>
        </authorList>
    </citation>
    <scope>NUCLEOTIDE SEQUENCE</scope>
    <source>
        <strain evidence="2">NCTC13307</strain>
    </source>
</reference>
<proteinExistence type="predicted"/>